<evidence type="ECO:0000313" key="3">
    <source>
        <dbReference type="Proteomes" id="UP000824890"/>
    </source>
</evidence>
<feature type="region of interest" description="Disordered" evidence="1">
    <location>
        <begin position="1"/>
        <end position="53"/>
    </location>
</feature>
<dbReference type="Proteomes" id="UP000824890">
    <property type="component" value="Unassembled WGS sequence"/>
</dbReference>
<accession>A0ABQ8CF79</accession>
<comment type="caution">
    <text evidence="2">The sequence shown here is derived from an EMBL/GenBank/DDBJ whole genome shotgun (WGS) entry which is preliminary data.</text>
</comment>
<protein>
    <recommendedName>
        <fullName evidence="4">Hydroxyproline-rich glycoprotein family protein</fullName>
    </recommendedName>
</protein>
<sequence length="473" mass="52027">MSSFNPFSTPQRHQQTPQSPFQTPQQTPQPQSISFFSHPQPQQQQPPSFQPQQFQQQQLYLFTNDEAPASYSTEWTDLHPDSQKLLLEIEYCSSLFNCQNLEERSSKKILEYSSESQRLDQCNRLDDLSLSSEGFGFDASRIVQELGGINTTMDRQKAVLHELMLAVKDMFRNSEVAVGSFMMLQPRSRRSKPGGGGGRGAVVVSGGDSQQPQAQGQGVNSAPASSGEQQAVQVSYFYRGIPKKPTAFLLQTVVRFEKYLGQCRQWVEELEQLLALDSDKYNRHVLVLESLPNVMSNVHAFFVHVAAKVENIHQYIESMRTAYLADQRRRGECNDPFLEADRRETAKQEAAAKRVHPTLHLPVATSTRTQVTGFINNSATPGSSNAPQTPAALPRSGAGLFPDTPASAPSSSLVATPVRLVFGAPPASGSLFGPPSPSNPATPPQFAGPSPGSGAKFSSLTRPSRFKSRTSRR</sequence>
<reference evidence="2 3" key="1">
    <citation type="submission" date="2021-05" db="EMBL/GenBank/DDBJ databases">
        <title>Genome Assembly of Synthetic Allotetraploid Brassica napus Reveals Homoeologous Exchanges between Subgenomes.</title>
        <authorList>
            <person name="Davis J.T."/>
        </authorList>
    </citation>
    <scope>NUCLEOTIDE SEQUENCE [LARGE SCALE GENOMIC DNA]</scope>
    <source>
        <strain evidence="3">cv. Da-Ae</strain>
        <tissue evidence="2">Seedling</tissue>
    </source>
</reference>
<feature type="compositionally biased region" description="Polar residues" evidence="1">
    <location>
        <begin position="1"/>
        <end position="13"/>
    </location>
</feature>
<feature type="compositionally biased region" description="Pro residues" evidence="1">
    <location>
        <begin position="434"/>
        <end position="443"/>
    </location>
</feature>
<feature type="region of interest" description="Disordered" evidence="1">
    <location>
        <begin position="424"/>
        <end position="473"/>
    </location>
</feature>
<feature type="compositionally biased region" description="Polar residues" evidence="1">
    <location>
        <begin position="208"/>
        <end position="226"/>
    </location>
</feature>
<dbReference type="Gene3D" id="6.10.140.1350">
    <property type="match status" value="1"/>
</dbReference>
<dbReference type="PANTHER" id="PTHR13437">
    <property type="entry name" value="NUCLEOPORIN P58/P45 NUCLEOPORIN-LIKE PROTEIN 1"/>
    <property type="match status" value="1"/>
</dbReference>
<evidence type="ECO:0000256" key="1">
    <source>
        <dbReference type="SAM" id="MobiDB-lite"/>
    </source>
</evidence>
<feature type="region of interest" description="Disordered" evidence="1">
    <location>
        <begin position="187"/>
        <end position="226"/>
    </location>
</feature>
<name>A0ABQ8CF79_BRANA</name>
<organism evidence="2 3">
    <name type="scientific">Brassica napus</name>
    <name type="common">Rape</name>
    <dbReference type="NCBI Taxonomy" id="3708"/>
    <lineage>
        <taxon>Eukaryota</taxon>
        <taxon>Viridiplantae</taxon>
        <taxon>Streptophyta</taxon>
        <taxon>Embryophyta</taxon>
        <taxon>Tracheophyta</taxon>
        <taxon>Spermatophyta</taxon>
        <taxon>Magnoliopsida</taxon>
        <taxon>eudicotyledons</taxon>
        <taxon>Gunneridae</taxon>
        <taxon>Pentapetalae</taxon>
        <taxon>rosids</taxon>
        <taxon>malvids</taxon>
        <taxon>Brassicales</taxon>
        <taxon>Brassicaceae</taxon>
        <taxon>Brassiceae</taxon>
        <taxon>Brassica</taxon>
    </lineage>
</organism>
<dbReference type="InterPro" id="IPR024882">
    <property type="entry name" value="NUP58/p45/49"/>
</dbReference>
<evidence type="ECO:0000313" key="2">
    <source>
        <dbReference type="EMBL" id="KAH0915744.1"/>
    </source>
</evidence>
<proteinExistence type="predicted"/>
<feature type="compositionally biased region" description="Basic residues" evidence="1">
    <location>
        <begin position="464"/>
        <end position="473"/>
    </location>
</feature>
<feature type="compositionally biased region" description="Polar residues" evidence="1">
    <location>
        <begin position="374"/>
        <end position="388"/>
    </location>
</feature>
<evidence type="ECO:0008006" key="4">
    <source>
        <dbReference type="Google" id="ProtNLM"/>
    </source>
</evidence>
<feature type="compositionally biased region" description="Low complexity" evidence="1">
    <location>
        <begin position="14"/>
        <end position="53"/>
    </location>
</feature>
<keyword evidence="3" id="KW-1185">Reference proteome</keyword>
<gene>
    <name evidence="2" type="ORF">HID58_030190</name>
</gene>
<dbReference type="PANTHER" id="PTHR13437:SF5">
    <property type="entry name" value="(RAPE) HYPOTHETICAL PROTEIN"/>
    <property type="match status" value="1"/>
</dbReference>
<feature type="region of interest" description="Disordered" evidence="1">
    <location>
        <begin position="374"/>
        <end position="411"/>
    </location>
</feature>
<dbReference type="EMBL" id="JAGKQM010000008">
    <property type="protein sequence ID" value="KAH0915744.1"/>
    <property type="molecule type" value="Genomic_DNA"/>
</dbReference>